<sequence length="634" mass="70412">MNVVLPDGKTLELADGASGLDAALAIGPKLAEQAVLIKANGETQDLRAPLPDGATIEILTTRNTADPDALYVLRHSAAHLLAEAVRRLHPGVKVAIGPPIDDGFYYDFEFPSAITEADLEAIENEVKREITEGRTFSREEITADEARERFRAEGEPYKVELVDTAQGAISLYTQTGANGGEFTDLCRGPHLQNAAPIKAFKITGLAGAYWRGDSANTQLTRIYGTAFYKEADLAAYLERMEESRKRDHRRLGVQLDLFHFSELSPGSPFWHPKGMKIWNVLEDLRRRENLARGYVEVRTPQIYDKELWVTSGHWDKYREHMFTFESEERTFSLKPMNCPGHCVLYANGAVSYRDLPIRMSEAGVLHRDELAGALHGLLRVRMFSQDDAHIFCTPEQVEDEVLGCLDFGYSIYEKLGLEIKVELSTRPENKLGTDEEWDAAEGALKAALDRQGLTYSVNEGDGAFYGPKIDLHMLDSLGRGWQIGTVQLDFQLPQRFGLTYQGADNAEHTPVMVHRALIGSFERFIGILIEHFAGAFPFWLAPVQVRIVPVAEVHTAAAHDLAAKLGRYRVEVDDSAETLGKRIRNAELEKIPFVIVYGEKESDDSLAVRERGGGQSTKSLAELQGELAVLAAGA</sequence>
<dbReference type="InterPro" id="IPR033728">
    <property type="entry name" value="ThrRS_core"/>
</dbReference>
<evidence type="ECO:0000256" key="6">
    <source>
        <dbReference type="ARBA" id="ARBA00022723"/>
    </source>
</evidence>
<dbReference type="HAMAP" id="MF_00184">
    <property type="entry name" value="Thr_tRNA_synth"/>
    <property type="match status" value="1"/>
</dbReference>
<dbReference type="GO" id="GO:0005524">
    <property type="term" value="F:ATP binding"/>
    <property type="evidence" value="ECO:0007669"/>
    <property type="project" value="UniProtKB-KW"/>
</dbReference>
<dbReference type="InterPro" id="IPR012676">
    <property type="entry name" value="TGS-like"/>
</dbReference>
<dbReference type="GO" id="GO:0000049">
    <property type="term" value="F:tRNA binding"/>
    <property type="evidence" value="ECO:0007669"/>
    <property type="project" value="UniProtKB-KW"/>
</dbReference>
<dbReference type="GO" id="GO:0005737">
    <property type="term" value="C:cytoplasm"/>
    <property type="evidence" value="ECO:0007669"/>
    <property type="project" value="InterPro"/>
</dbReference>
<keyword evidence="4" id="KW-0820">tRNA-binding</keyword>
<gene>
    <name evidence="17" type="ORF">UFOPK2399_00661</name>
</gene>
<dbReference type="InterPro" id="IPR002320">
    <property type="entry name" value="Thr-tRNA-ligase_IIa"/>
</dbReference>
<evidence type="ECO:0000256" key="2">
    <source>
        <dbReference type="ARBA" id="ARBA00013163"/>
    </source>
</evidence>
<dbReference type="InterPro" id="IPR036621">
    <property type="entry name" value="Anticodon-bd_dom_sf"/>
</dbReference>
<dbReference type="CDD" id="cd00771">
    <property type="entry name" value="ThrRS_core"/>
    <property type="match status" value="1"/>
</dbReference>
<dbReference type="InterPro" id="IPR004095">
    <property type="entry name" value="TGS"/>
</dbReference>
<evidence type="ECO:0000256" key="4">
    <source>
        <dbReference type="ARBA" id="ARBA00022555"/>
    </source>
</evidence>
<evidence type="ECO:0000256" key="3">
    <source>
        <dbReference type="ARBA" id="ARBA00022490"/>
    </source>
</evidence>
<accession>A0A6J6P100</accession>
<keyword evidence="10" id="KW-0694">RNA-binding</keyword>
<dbReference type="InterPro" id="IPR018163">
    <property type="entry name" value="Thr/Ala-tRNA-synth_IIc_edit"/>
</dbReference>
<dbReference type="GO" id="GO:0006435">
    <property type="term" value="P:threonyl-tRNA aminoacylation"/>
    <property type="evidence" value="ECO:0007669"/>
    <property type="project" value="InterPro"/>
</dbReference>
<keyword evidence="7" id="KW-0547">Nucleotide-binding</keyword>
<dbReference type="InterPro" id="IPR012947">
    <property type="entry name" value="tRNA_SAD"/>
</dbReference>
<keyword evidence="11" id="KW-0648">Protein biosynthesis</keyword>
<evidence type="ECO:0000256" key="13">
    <source>
        <dbReference type="ARBA" id="ARBA00031900"/>
    </source>
</evidence>
<evidence type="ECO:0000313" key="17">
    <source>
        <dbReference type="EMBL" id="CAB4690263.1"/>
    </source>
</evidence>
<dbReference type="CDD" id="cd01667">
    <property type="entry name" value="TGS_ThrRS"/>
    <property type="match status" value="1"/>
</dbReference>
<evidence type="ECO:0000259" key="15">
    <source>
        <dbReference type="PROSITE" id="PS50862"/>
    </source>
</evidence>
<dbReference type="InterPro" id="IPR045864">
    <property type="entry name" value="aa-tRNA-synth_II/BPL/LPL"/>
</dbReference>
<organism evidence="17">
    <name type="scientific">freshwater metagenome</name>
    <dbReference type="NCBI Taxonomy" id="449393"/>
    <lineage>
        <taxon>unclassified sequences</taxon>
        <taxon>metagenomes</taxon>
        <taxon>ecological metagenomes</taxon>
    </lineage>
</organism>
<reference evidence="17" key="1">
    <citation type="submission" date="2020-05" db="EMBL/GenBank/DDBJ databases">
        <authorList>
            <person name="Chiriac C."/>
            <person name="Salcher M."/>
            <person name="Ghai R."/>
            <person name="Kavagutti S V."/>
        </authorList>
    </citation>
    <scope>NUCLEOTIDE SEQUENCE</scope>
</reference>
<dbReference type="SMART" id="SM00863">
    <property type="entry name" value="tRNA_SAD"/>
    <property type="match status" value="1"/>
</dbReference>
<dbReference type="NCBIfam" id="TIGR00418">
    <property type="entry name" value="thrS"/>
    <property type="match status" value="1"/>
</dbReference>
<dbReference type="Gene3D" id="3.10.20.30">
    <property type="match status" value="1"/>
</dbReference>
<dbReference type="EMBL" id="CAEZXP010000001">
    <property type="protein sequence ID" value="CAB4690263.1"/>
    <property type="molecule type" value="Genomic_DNA"/>
</dbReference>
<dbReference type="SUPFAM" id="SSF52954">
    <property type="entry name" value="Class II aaRS ABD-related"/>
    <property type="match status" value="1"/>
</dbReference>
<dbReference type="SUPFAM" id="SSF81271">
    <property type="entry name" value="TGS-like"/>
    <property type="match status" value="1"/>
</dbReference>
<protein>
    <recommendedName>
        <fullName evidence="2">threonine--tRNA ligase</fullName>
        <ecNumber evidence="2">6.1.1.3</ecNumber>
    </recommendedName>
    <alternativeName>
        <fullName evidence="13">Threonyl-tRNA synthetase</fullName>
    </alternativeName>
</protein>
<dbReference type="PROSITE" id="PS50862">
    <property type="entry name" value="AA_TRNA_LIGASE_II"/>
    <property type="match status" value="1"/>
</dbReference>
<comment type="catalytic activity">
    <reaction evidence="14">
        <text>tRNA(Thr) + L-threonine + ATP = L-threonyl-tRNA(Thr) + AMP + diphosphate + H(+)</text>
        <dbReference type="Rhea" id="RHEA:24624"/>
        <dbReference type="Rhea" id="RHEA-COMP:9670"/>
        <dbReference type="Rhea" id="RHEA-COMP:9704"/>
        <dbReference type="ChEBI" id="CHEBI:15378"/>
        <dbReference type="ChEBI" id="CHEBI:30616"/>
        <dbReference type="ChEBI" id="CHEBI:33019"/>
        <dbReference type="ChEBI" id="CHEBI:57926"/>
        <dbReference type="ChEBI" id="CHEBI:78442"/>
        <dbReference type="ChEBI" id="CHEBI:78534"/>
        <dbReference type="ChEBI" id="CHEBI:456215"/>
        <dbReference type="EC" id="6.1.1.3"/>
    </reaction>
</comment>
<evidence type="ECO:0000256" key="10">
    <source>
        <dbReference type="ARBA" id="ARBA00022884"/>
    </source>
</evidence>
<dbReference type="SUPFAM" id="SSF55186">
    <property type="entry name" value="ThrRS/AlaRS common domain"/>
    <property type="match status" value="1"/>
</dbReference>
<dbReference type="PANTHER" id="PTHR11451">
    <property type="entry name" value="THREONINE-TRNA LIGASE"/>
    <property type="match status" value="1"/>
</dbReference>
<dbReference type="Gene3D" id="3.30.54.20">
    <property type="match status" value="1"/>
</dbReference>
<dbReference type="FunFam" id="3.30.980.10:FF:000005">
    <property type="entry name" value="Threonyl-tRNA synthetase, mitochondrial"/>
    <property type="match status" value="1"/>
</dbReference>
<feature type="domain" description="Aminoacyl-transfer RNA synthetases class-II family profile" evidence="15">
    <location>
        <begin position="232"/>
        <end position="537"/>
    </location>
</feature>
<evidence type="ECO:0000256" key="12">
    <source>
        <dbReference type="ARBA" id="ARBA00023146"/>
    </source>
</evidence>
<evidence type="ECO:0000256" key="14">
    <source>
        <dbReference type="ARBA" id="ARBA00049515"/>
    </source>
</evidence>
<evidence type="ECO:0000256" key="9">
    <source>
        <dbReference type="ARBA" id="ARBA00022840"/>
    </source>
</evidence>
<keyword evidence="6" id="KW-0479">Metal-binding</keyword>
<evidence type="ECO:0000256" key="11">
    <source>
        <dbReference type="ARBA" id="ARBA00022917"/>
    </source>
</evidence>
<dbReference type="Pfam" id="PF02824">
    <property type="entry name" value="TGS"/>
    <property type="match status" value="1"/>
</dbReference>
<dbReference type="InterPro" id="IPR012675">
    <property type="entry name" value="Beta-grasp_dom_sf"/>
</dbReference>
<dbReference type="Pfam" id="PF00587">
    <property type="entry name" value="tRNA-synt_2b"/>
    <property type="match status" value="1"/>
</dbReference>
<dbReference type="Pfam" id="PF03129">
    <property type="entry name" value="HGTP_anticodon"/>
    <property type="match status" value="1"/>
</dbReference>
<evidence type="ECO:0000259" key="16">
    <source>
        <dbReference type="PROSITE" id="PS51880"/>
    </source>
</evidence>
<dbReference type="InterPro" id="IPR006195">
    <property type="entry name" value="aa-tRNA-synth_II"/>
</dbReference>
<dbReference type="GO" id="GO:0004829">
    <property type="term" value="F:threonine-tRNA ligase activity"/>
    <property type="evidence" value="ECO:0007669"/>
    <property type="project" value="UniProtKB-EC"/>
</dbReference>
<dbReference type="PRINTS" id="PR01047">
    <property type="entry name" value="TRNASYNTHTHR"/>
</dbReference>
<keyword evidence="5" id="KW-0436">Ligase</keyword>
<comment type="similarity">
    <text evidence="1">Belongs to the class-II aminoacyl-tRNA synthetase family.</text>
</comment>
<name>A0A6J6P100_9ZZZZ</name>
<evidence type="ECO:0000256" key="5">
    <source>
        <dbReference type="ARBA" id="ARBA00022598"/>
    </source>
</evidence>
<keyword evidence="9" id="KW-0067">ATP-binding</keyword>
<dbReference type="PROSITE" id="PS51880">
    <property type="entry name" value="TGS"/>
    <property type="match status" value="1"/>
</dbReference>
<keyword evidence="12" id="KW-0030">Aminoacyl-tRNA synthetase</keyword>
<evidence type="ECO:0000256" key="8">
    <source>
        <dbReference type="ARBA" id="ARBA00022833"/>
    </source>
</evidence>
<dbReference type="EC" id="6.1.1.3" evidence="2"/>
<dbReference type="Pfam" id="PF07973">
    <property type="entry name" value="tRNA_SAD"/>
    <property type="match status" value="1"/>
</dbReference>
<dbReference type="PANTHER" id="PTHR11451:SF44">
    <property type="entry name" value="THREONINE--TRNA LIGASE, CHLOROPLASTIC_MITOCHONDRIAL 2"/>
    <property type="match status" value="1"/>
</dbReference>
<feature type="domain" description="TGS" evidence="16">
    <location>
        <begin position="1"/>
        <end position="60"/>
    </location>
</feature>
<dbReference type="Gene3D" id="3.30.980.10">
    <property type="entry name" value="Threonyl-trna Synthetase, Chain A, domain 2"/>
    <property type="match status" value="1"/>
</dbReference>
<evidence type="ECO:0000256" key="7">
    <source>
        <dbReference type="ARBA" id="ARBA00022741"/>
    </source>
</evidence>
<keyword evidence="3" id="KW-0963">Cytoplasm</keyword>
<dbReference type="CDD" id="cd00860">
    <property type="entry name" value="ThrRS_anticodon"/>
    <property type="match status" value="1"/>
</dbReference>
<dbReference type="GO" id="GO:0046872">
    <property type="term" value="F:metal ion binding"/>
    <property type="evidence" value="ECO:0007669"/>
    <property type="project" value="UniProtKB-KW"/>
</dbReference>
<proteinExistence type="inferred from homology"/>
<dbReference type="Gene3D" id="3.40.50.800">
    <property type="entry name" value="Anticodon-binding domain"/>
    <property type="match status" value="1"/>
</dbReference>
<keyword evidence="8" id="KW-0862">Zinc</keyword>
<dbReference type="InterPro" id="IPR002314">
    <property type="entry name" value="aa-tRNA-synt_IIb"/>
</dbReference>
<evidence type="ECO:0000256" key="1">
    <source>
        <dbReference type="ARBA" id="ARBA00008226"/>
    </source>
</evidence>
<dbReference type="FunFam" id="3.30.930.10:FF:000002">
    <property type="entry name" value="Threonine--tRNA ligase"/>
    <property type="match status" value="1"/>
</dbReference>
<dbReference type="InterPro" id="IPR047246">
    <property type="entry name" value="ThrRS_anticodon"/>
</dbReference>
<dbReference type="InterPro" id="IPR004154">
    <property type="entry name" value="Anticodon-bd"/>
</dbReference>
<dbReference type="AlphaFoldDB" id="A0A6J6P100"/>
<dbReference type="SUPFAM" id="SSF55681">
    <property type="entry name" value="Class II aaRS and biotin synthetases"/>
    <property type="match status" value="1"/>
</dbReference>
<dbReference type="Gene3D" id="3.30.930.10">
    <property type="entry name" value="Bira Bifunctional Protein, Domain 2"/>
    <property type="match status" value="1"/>
</dbReference>